<evidence type="ECO:0000256" key="10">
    <source>
        <dbReference type="ARBA" id="ARBA00022989"/>
    </source>
</evidence>
<evidence type="ECO:0000256" key="16">
    <source>
        <dbReference type="ARBA" id="ARBA00048292"/>
    </source>
</evidence>
<dbReference type="FunCoup" id="A0A6P7XMB8">
    <property type="interactions" value="92"/>
</dbReference>
<dbReference type="OrthoDB" id="5788137at2759"/>
<dbReference type="PROSITE" id="PS50244">
    <property type="entry name" value="S5A_REDUCTASE"/>
    <property type="match status" value="1"/>
</dbReference>
<evidence type="ECO:0000256" key="17">
    <source>
        <dbReference type="ARBA" id="ARBA00049397"/>
    </source>
</evidence>
<comment type="function">
    <text evidence="14">Converts testosterone (T) into 5-alpha-dihydrotestosterone (DHT) and progesterone or corticosterone into their corresponding 5-alpha-3-oxosteroids. It plays a central role in sexual differentiation and androgen physiology.</text>
</comment>
<comment type="catalytic activity">
    <reaction evidence="15 18">
        <text>a 3-oxo-5alpha-steroid + NADP(+) = a 3-oxo-Delta(4)-steroid + NADPH + H(+)</text>
        <dbReference type="Rhea" id="RHEA:54384"/>
        <dbReference type="ChEBI" id="CHEBI:13601"/>
        <dbReference type="ChEBI" id="CHEBI:15378"/>
        <dbReference type="ChEBI" id="CHEBI:47909"/>
        <dbReference type="ChEBI" id="CHEBI:57783"/>
        <dbReference type="ChEBI" id="CHEBI:58349"/>
        <dbReference type="EC" id="1.3.1.22"/>
    </reaction>
</comment>
<dbReference type="PANTHER" id="PTHR10556">
    <property type="entry name" value="3-OXO-5-ALPHA-STEROID 4-DEHYDROGENASE"/>
    <property type="match status" value="1"/>
</dbReference>
<feature type="transmembrane region" description="Helical" evidence="18">
    <location>
        <begin position="228"/>
        <end position="251"/>
    </location>
</feature>
<keyword evidence="5" id="KW-0221">Differentiation</keyword>
<evidence type="ECO:0000256" key="5">
    <source>
        <dbReference type="ARBA" id="ARBA00022782"/>
    </source>
</evidence>
<reference evidence="21" key="1">
    <citation type="submission" date="2025-08" db="UniProtKB">
        <authorList>
            <consortium name="RefSeq"/>
        </authorList>
    </citation>
    <scope>IDENTIFICATION</scope>
</reference>
<dbReference type="CTD" id="6716"/>
<dbReference type="Pfam" id="PF02544">
    <property type="entry name" value="Steroid_dh"/>
    <property type="match status" value="1"/>
</dbReference>
<dbReference type="GO" id="GO:0007548">
    <property type="term" value="P:sex differentiation"/>
    <property type="evidence" value="ECO:0007669"/>
    <property type="project" value="UniProtKB-KW"/>
</dbReference>
<dbReference type="PIRSF" id="PIRSF015596">
    <property type="entry name" value="5_alpha-SR2"/>
    <property type="match status" value="1"/>
</dbReference>
<evidence type="ECO:0000256" key="9">
    <source>
        <dbReference type="ARBA" id="ARBA00022928"/>
    </source>
</evidence>
<evidence type="ECO:0000256" key="3">
    <source>
        <dbReference type="ARBA" id="ARBA00007742"/>
    </source>
</evidence>
<keyword evidence="4 18" id="KW-0812">Transmembrane</keyword>
<comment type="catalytic activity">
    <reaction evidence="17">
        <text>17beta-hydroxy-5alpha-androstan-3-one + NADP(+) = testosterone + NADPH + H(+)</text>
        <dbReference type="Rhea" id="RHEA:50820"/>
        <dbReference type="ChEBI" id="CHEBI:15378"/>
        <dbReference type="ChEBI" id="CHEBI:16330"/>
        <dbReference type="ChEBI" id="CHEBI:17347"/>
        <dbReference type="ChEBI" id="CHEBI:57783"/>
        <dbReference type="ChEBI" id="CHEBI:58349"/>
        <dbReference type="EC" id="1.3.1.22"/>
    </reaction>
    <physiologicalReaction direction="right-to-left" evidence="17">
        <dbReference type="Rhea" id="RHEA:50822"/>
    </physiologicalReaction>
</comment>
<dbReference type="Gene3D" id="1.20.120.1630">
    <property type="match status" value="1"/>
</dbReference>
<dbReference type="GO" id="GO:0006702">
    <property type="term" value="P:androgen biosynthetic process"/>
    <property type="evidence" value="ECO:0007669"/>
    <property type="project" value="UniProtKB-ARBA"/>
</dbReference>
<keyword evidence="11" id="KW-0560">Oxidoreductase</keyword>
<keyword evidence="9" id="KW-0726">Sexual differentiation</keyword>
<gene>
    <name evidence="21" type="primary">SRD5A2</name>
</gene>
<dbReference type="InterPro" id="IPR016636">
    <property type="entry name" value="3-oxo-5-alpha-steroid_4-DH"/>
</dbReference>
<dbReference type="GO" id="GO:0047751">
    <property type="term" value="F:3-oxo-5-alpha-steroid 4-dehydrogenase (NADP+) activity"/>
    <property type="evidence" value="ECO:0007669"/>
    <property type="project" value="UniProtKB-EC"/>
</dbReference>
<evidence type="ECO:0000313" key="21">
    <source>
        <dbReference type="RefSeq" id="XP_030051810.1"/>
    </source>
</evidence>
<dbReference type="KEGG" id="muo:115465466"/>
<evidence type="ECO:0000256" key="6">
    <source>
        <dbReference type="ARBA" id="ARBA00022824"/>
    </source>
</evidence>
<dbReference type="EC" id="1.3.1.22" evidence="18"/>
<evidence type="ECO:0000256" key="8">
    <source>
        <dbReference type="ARBA" id="ARBA00022857"/>
    </source>
</evidence>
<evidence type="ECO:0000313" key="20">
    <source>
        <dbReference type="Proteomes" id="UP000515156"/>
    </source>
</evidence>
<proteinExistence type="inferred from homology"/>
<protein>
    <recommendedName>
        <fullName evidence="18">3-oxo-5alpha-steroid 4-dehydrogenase (NADP(+))</fullName>
        <ecNumber evidence="18">1.3.1.22</ecNumber>
    </recommendedName>
</protein>
<evidence type="ECO:0000256" key="4">
    <source>
        <dbReference type="ARBA" id="ARBA00022692"/>
    </source>
</evidence>
<evidence type="ECO:0000256" key="2">
    <source>
        <dbReference type="ARBA" id="ARBA00004477"/>
    </source>
</evidence>
<comment type="catalytic activity">
    <reaction evidence="16">
        <text>5alpha-pregnane-3,20-dione + NADP(+) = progesterone + NADPH + H(+)</text>
        <dbReference type="Rhea" id="RHEA:21952"/>
        <dbReference type="ChEBI" id="CHEBI:15378"/>
        <dbReference type="ChEBI" id="CHEBI:17026"/>
        <dbReference type="ChEBI" id="CHEBI:28952"/>
        <dbReference type="ChEBI" id="CHEBI:57783"/>
        <dbReference type="ChEBI" id="CHEBI:58349"/>
        <dbReference type="EC" id="1.3.1.22"/>
    </reaction>
    <physiologicalReaction direction="right-to-left" evidence="16">
        <dbReference type="Rhea" id="RHEA:21954"/>
    </physiologicalReaction>
</comment>
<evidence type="ECO:0000256" key="12">
    <source>
        <dbReference type="ARBA" id="ARBA00023098"/>
    </source>
</evidence>
<dbReference type="GO" id="GO:0030154">
    <property type="term" value="P:cell differentiation"/>
    <property type="evidence" value="ECO:0007669"/>
    <property type="project" value="UniProtKB-KW"/>
</dbReference>
<feature type="transmembrane region" description="Helical" evidence="18">
    <location>
        <begin position="134"/>
        <end position="152"/>
    </location>
</feature>
<keyword evidence="8" id="KW-0521">NADP</keyword>
<comment type="subcellular location">
    <subcellularLocation>
        <location evidence="2">Endoplasmic reticulum membrane</location>
        <topology evidence="2">Multi-pass membrane protein</topology>
    </subcellularLocation>
    <subcellularLocation>
        <location evidence="1">Microsome membrane</location>
        <topology evidence="1">Multi-pass membrane protein</topology>
    </subcellularLocation>
</comment>
<keyword evidence="12" id="KW-0443">Lipid metabolism</keyword>
<sequence>MERGGELCTAAVSLPALTCCTGGRKNSSMQCSQDMDFYLSSVLFITGLLYLWYCIGTPYEYGRYLDLQAKTTVLCPAKHGWFLQELPSFLVPVLLILHSPQPSSPGCKLLCFLFCTHYFYRTFIYAALTKGRPTPLRIVIQAVIFCTFNGFLQGHCMVYGTEYSETWFTDSRFTSGILLFFIGMGINIHSDHLLRKLRKPEELTYKIPQGGLFNYVSGANYFGEIVEWFGYAIATWTLPAFTFAFFTLCFIGPRAYHHHRFYLQVFPDYPKSRKALIPFIF</sequence>
<feature type="transmembrane region" description="Helical" evidence="18">
    <location>
        <begin position="37"/>
        <end position="59"/>
    </location>
</feature>
<dbReference type="InParanoid" id="A0A6P7XMB8"/>
<dbReference type="InterPro" id="IPR001104">
    <property type="entry name" value="3-oxo-5_a-steroid_4-DH_C"/>
</dbReference>
<name>A0A6P7XMB8_9AMPH</name>
<evidence type="ECO:0000256" key="15">
    <source>
        <dbReference type="ARBA" id="ARBA00048164"/>
    </source>
</evidence>
<dbReference type="Proteomes" id="UP000515156">
    <property type="component" value="Chromosome 3"/>
</dbReference>
<evidence type="ECO:0000256" key="14">
    <source>
        <dbReference type="ARBA" id="ARBA00045549"/>
    </source>
</evidence>
<dbReference type="FunFam" id="1.20.120.1630:FF:000002">
    <property type="entry name" value="Steroid 5 alpha-reductase 1"/>
    <property type="match status" value="1"/>
</dbReference>
<keyword evidence="20" id="KW-1185">Reference proteome</keyword>
<organism evidence="20 21">
    <name type="scientific">Microcaecilia unicolor</name>
    <dbReference type="NCBI Taxonomy" id="1415580"/>
    <lineage>
        <taxon>Eukaryota</taxon>
        <taxon>Metazoa</taxon>
        <taxon>Chordata</taxon>
        <taxon>Craniata</taxon>
        <taxon>Vertebrata</taxon>
        <taxon>Euteleostomi</taxon>
        <taxon>Amphibia</taxon>
        <taxon>Gymnophiona</taxon>
        <taxon>Siphonopidae</taxon>
        <taxon>Microcaecilia</taxon>
    </lineage>
</organism>
<keyword evidence="13 18" id="KW-0472">Membrane</keyword>
<evidence type="ECO:0000259" key="19">
    <source>
        <dbReference type="Pfam" id="PF02544"/>
    </source>
</evidence>
<feature type="transmembrane region" description="Helical" evidence="18">
    <location>
        <begin position="173"/>
        <end position="190"/>
    </location>
</feature>
<comment type="similarity">
    <text evidence="3 18">Belongs to the steroid 5-alpha reductase family.</text>
</comment>
<dbReference type="GO" id="GO:0005789">
    <property type="term" value="C:endoplasmic reticulum membrane"/>
    <property type="evidence" value="ECO:0007669"/>
    <property type="project" value="UniProtKB-SubCell"/>
</dbReference>
<evidence type="ECO:0000256" key="1">
    <source>
        <dbReference type="ARBA" id="ARBA00004154"/>
    </source>
</evidence>
<keyword evidence="7" id="KW-0492">Microsome</keyword>
<evidence type="ECO:0000256" key="18">
    <source>
        <dbReference type="PIRNR" id="PIRNR015596"/>
    </source>
</evidence>
<dbReference type="GeneID" id="115465466"/>
<keyword evidence="10 18" id="KW-1133">Transmembrane helix</keyword>
<dbReference type="InterPro" id="IPR039357">
    <property type="entry name" value="SRD5A/TECR"/>
</dbReference>
<keyword evidence="6" id="KW-0256">Endoplasmic reticulum</keyword>
<accession>A0A6P7XMB8</accession>
<feature type="domain" description="3-oxo-5-alpha-steroid 4-dehydrogenase C-terminal" evidence="19">
    <location>
        <begin position="133"/>
        <end position="281"/>
    </location>
</feature>
<evidence type="ECO:0000256" key="11">
    <source>
        <dbReference type="ARBA" id="ARBA00023002"/>
    </source>
</evidence>
<dbReference type="AlphaFoldDB" id="A0A6P7XMB8"/>
<dbReference type="RefSeq" id="XP_030051810.1">
    <property type="nucleotide sequence ID" value="XM_030195950.1"/>
</dbReference>
<evidence type="ECO:0000256" key="13">
    <source>
        <dbReference type="ARBA" id="ARBA00023136"/>
    </source>
</evidence>
<dbReference type="PANTHER" id="PTHR10556:SF37">
    <property type="entry name" value="3-OXO-5-ALPHA-STEROID 4-DEHYDROGENASE 2"/>
    <property type="match status" value="1"/>
</dbReference>
<evidence type="ECO:0000256" key="7">
    <source>
        <dbReference type="ARBA" id="ARBA00022848"/>
    </source>
</evidence>